<dbReference type="PANTHER" id="PTHR11735">
    <property type="entry name" value="TRNA N6-ADENOSINE THREONYLCARBAMOYLTRANSFERASE"/>
    <property type="match status" value="1"/>
</dbReference>
<comment type="cofactor">
    <cofactor evidence="8">
        <name>Fe(2+)</name>
        <dbReference type="ChEBI" id="CHEBI:29033"/>
    </cofactor>
    <text evidence="8">Binds 1 Fe(2+) ion per subunit.</text>
</comment>
<keyword evidence="5 8" id="KW-0408">Iron</keyword>
<gene>
    <name evidence="8 10" type="primary">tsaD</name>
    <name evidence="10" type="ORF">Pan44_34420</name>
</gene>
<dbReference type="Proteomes" id="UP000315700">
    <property type="component" value="Chromosome"/>
</dbReference>
<comment type="similarity">
    <text evidence="8">Belongs to the KAE1 / TsaD family.</text>
</comment>
<dbReference type="AlphaFoldDB" id="A0A517SGZ3"/>
<dbReference type="NCBIfam" id="TIGR00329">
    <property type="entry name" value="gcp_kae1"/>
    <property type="match status" value="1"/>
</dbReference>
<accession>A0A517SGZ3</accession>
<dbReference type="InterPro" id="IPR017860">
    <property type="entry name" value="Peptidase_M22_CS"/>
</dbReference>
<dbReference type="PANTHER" id="PTHR11735:SF6">
    <property type="entry name" value="TRNA N6-ADENOSINE THREONYLCARBAMOYLTRANSFERASE, MITOCHONDRIAL"/>
    <property type="match status" value="1"/>
</dbReference>
<feature type="binding site" evidence="8">
    <location>
        <position position="130"/>
    </location>
    <ligand>
        <name>Fe cation</name>
        <dbReference type="ChEBI" id="CHEBI:24875"/>
    </ligand>
</feature>
<proteinExistence type="inferred from homology"/>
<evidence type="ECO:0000256" key="1">
    <source>
        <dbReference type="ARBA" id="ARBA00022490"/>
    </source>
</evidence>
<dbReference type="RefSeq" id="WP_145031166.1">
    <property type="nucleotide sequence ID" value="NZ_CP036271.1"/>
</dbReference>
<dbReference type="GO" id="GO:0005506">
    <property type="term" value="F:iron ion binding"/>
    <property type="evidence" value="ECO:0007669"/>
    <property type="project" value="UniProtKB-UniRule"/>
</dbReference>
<dbReference type="GO" id="GO:0005737">
    <property type="term" value="C:cytoplasm"/>
    <property type="evidence" value="ECO:0007669"/>
    <property type="project" value="UniProtKB-SubCell"/>
</dbReference>
<evidence type="ECO:0000256" key="5">
    <source>
        <dbReference type="ARBA" id="ARBA00023004"/>
    </source>
</evidence>
<name>A0A517SGZ3_9PLAN</name>
<protein>
    <recommendedName>
        <fullName evidence="8">tRNA N6-adenosine threonylcarbamoyltransferase</fullName>
        <ecNumber evidence="8">2.3.1.234</ecNumber>
    </recommendedName>
    <alternativeName>
        <fullName evidence="8">N6-L-threonylcarbamoyladenine synthase</fullName>
        <shortName evidence="8">t(6)A synthase</shortName>
    </alternativeName>
    <alternativeName>
        <fullName evidence="8">t(6)A37 threonylcarbamoyladenosine biosynthesis protein TsaD</fullName>
    </alternativeName>
    <alternativeName>
        <fullName evidence="8">tRNA threonylcarbamoyladenosine biosynthesis protein TsaD</fullName>
    </alternativeName>
</protein>
<evidence type="ECO:0000313" key="11">
    <source>
        <dbReference type="Proteomes" id="UP000315700"/>
    </source>
</evidence>
<evidence type="ECO:0000259" key="9">
    <source>
        <dbReference type="Pfam" id="PF00814"/>
    </source>
</evidence>
<dbReference type="Gene3D" id="3.30.420.40">
    <property type="match status" value="2"/>
</dbReference>
<evidence type="ECO:0000256" key="4">
    <source>
        <dbReference type="ARBA" id="ARBA00022723"/>
    </source>
</evidence>
<dbReference type="SUPFAM" id="SSF53067">
    <property type="entry name" value="Actin-like ATPase domain"/>
    <property type="match status" value="1"/>
</dbReference>
<reference evidence="10 11" key="1">
    <citation type="submission" date="2019-02" db="EMBL/GenBank/DDBJ databases">
        <title>Deep-cultivation of Planctomycetes and their phenomic and genomic characterization uncovers novel biology.</title>
        <authorList>
            <person name="Wiegand S."/>
            <person name="Jogler M."/>
            <person name="Boedeker C."/>
            <person name="Pinto D."/>
            <person name="Vollmers J."/>
            <person name="Rivas-Marin E."/>
            <person name="Kohn T."/>
            <person name="Peeters S.H."/>
            <person name="Heuer A."/>
            <person name="Rast P."/>
            <person name="Oberbeckmann S."/>
            <person name="Bunk B."/>
            <person name="Jeske O."/>
            <person name="Meyerdierks A."/>
            <person name="Storesund J.E."/>
            <person name="Kallscheuer N."/>
            <person name="Luecker S."/>
            <person name="Lage O.M."/>
            <person name="Pohl T."/>
            <person name="Merkel B.J."/>
            <person name="Hornburger P."/>
            <person name="Mueller R.-W."/>
            <person name="Bruemmer F."/>
            <person name="Labrenz M."/>
            <person name="Spormann A.M."/>
            <person name="Op den Camp H."/>
            <person name="Overmann J."/>
            <person name="Amann R."/>
            <person name="Jetten M.S.M."/>
            <person name="Mascher T."/>
            <person name="Medema M.H."/>
            <person name="Devos D.P."/>
            <person name="Kaster A.-K."/>
            <person name="Ovreas L."/>
            <person name="Rohde M."/>
            <person name="Galperin M.Y."/>
            <person name="Jogler C."/>
        </authorList>
    </citation>
    <scope>NUCLEOTIDE SEQUENCE [LARGE SCALE GENOMIC DNA]</scope>
    <source>
        <strain evidence="10 11">Pan44</strain>
    </source>
</reference>
<comment type="subcellular location">
    <subcellularLocation>
        <location evidence="8">Cytoplasm</location>
    </subcellularLocation>
</comment>
<feature type="binding site" evidence="8">
    <location>
        <position position="195"/>
    </location>
    <ligand>
        <name>substrate</name>
    </ligand>
</feature>
<evidence type="ECO:0000256" key="8">
    <source>
        <dbReference type="HAMAP-Rule" id="MF_01445"/>
    </source>
</evidence>
<feature type="binding site" evidence="8">
    <location>
        <position position="295"/>
    </location>
    <ligand>
        <name>substrate</name>
    </ligand>
</feature>
<dbReference type="FunCoup" id="A0A517SGZ3">
    <property type="interactions" value="534"/>
</dbReference>
<keyword evidence="6 8" id="KW-0012">Acyltransferase</keyword>
<dbReference type="FunFam" id="3.30.420.40:FF:000040">
    <property type="entry name" value="tRNA N6-adenosine threonylcarbamoyltransferase"/>
    <property type="match status" value="1"/>
</dbReference>
<feature type="binding site" evidence="8">
    <location>
        <position position="323"/>
    </location>
    <ligand>
        <name>Fe cation</name>
        <dbReference type="ChEBI" id="CHEBI:24875"/>
    </ligand>
</feature>
<feature type="binding site" evidence="8">
    <location>
        <begin position="149"/>
        <end position="153"/>
    </location>
    <ligand>
        <name>substrate</name>
    </ligand>
</feature>
<comment type="catalytic activity">
    <reaction evidence="7 8">
        <text>L-threonylcarbamoyladenylate + adenosine(37) in tRNA = N(6)-L-threonylcarbamoyladenosine(37) in tRNA + AMP + H(+)</text>
        <dbReference type="Rhea" id="RHEA:37059"/>
        <dbReference type="Rhea" id="RHEA-COMP:10162"/>
        <dbReference type="Rhea" id="RHEA-COMP:10163"/>
        <dbReference type="ChEBI" id="CHEBI:15378"/>
        <dbReference type="ChEBI" id="CHEBI:73682"/>
        <dbReference type="ChEBI" id="CHEBI:74411"/>
        <dbReference type="ChEBI" id="CHEBI:74418"/>
        <dbReference type="ChEBI" id="CHEBI:456215"/>
        <dbReference type="EC" id="2.3.1.234"/>
    </reaction>
</comment>
<dbReference type="CDD" id="cd24133">
    <property type="entry name" value="ASKHA_NBD_TsaD_bac"/>
    <property type="match status" value="1"/>
</dbReference>
<dbReference type="GO" id="GO:0002949">
    <property type="term" value="P:tRNA threonylcarbamoyladenosine modification"/>
    <property type="evidence" value="ECO:0007669"/>
    <property type="project" value="UniProtKB-UniRule"/>
</dbReference>
<evidence type="ECO:0000256" key="3">
    <source>
        <dbReference type="ARBA" id="ARBA00022694"/>
    </source>
</evidence>
<dbReference type="GO" id="GO:0061711">
    <property type="term" value="F:tRNA N(6)-L-threonylcarbamoyladenine synthase activity"/>
    <property type="evidence" value="ECO:0007669"/>
    <property type="project" value="UniProtKB-EC"/>
</dbReference>
<organism evidence="10 11">
    <name type="scientific">Caulifigura coniformis</name>
    <dbReference type="NCBI Taxonomy" id="2527983"/>
    <lineage>
        <taxon>Bacteria</taxon>
        <taxon>Pseudomonadati</taxon>
        <taxon>Planctomycetota</taxon>
        <taxon>Planctomycetia</taxon>
        <taxon>Planctomycetales</taxon>
        <taxon>Planctomycetaceae</taxon>
        <taxon>Caulifigura</taxon>
    </lineage>
</organism>
<dbReference type="KEGG" id="ccos:Pan44_34420"/>
<feature type="binding site" evidence="8">
    <location>
        <position position="182"/>
    </location>
    <ligand>
        <name>substrate</name>
    </ligand>
</feature>
<dbReference type="NCBIfam" id="TIGR03723">
    <property type="entry name" value="T6A_TsaD_YgjD"/>
    <property type="match status" value="1"/>
</dbReference>
<dbReference type="OrthoDB" id="9806197at2"/>
<keyword evidence="1 8" id="KW-0963">Cytoplasm</keyword>
<dbReference type="PRINTS" id="PR00789">
    <property type="entry name" value="OSIALOPTASE"/>
</dbReference>
<keyword evidence="11" id="KW-1185">Reference proteome</keyword>
<dbReference type="EC" id="2.3.1.234" evidence="8"/>
<evidence type="ECO:0000313" key="10">
    <source>
        <dbReference type="EMBL" id="QDT55399.1"/>
    </source>
</evidence>
<dbReference type="Pfam" id="PF00814">
    <property type="entry name" value="TsaD"/>
    <property type="match status" value="1"/>
</dbReference>
<feature type="binding site" evidence="8">
    <location>
        <position position="126"/>
    </location>
    <ligand>
        <name>Fe cation</name>
        <dbReference type="ChEBI" id="CHEBI:24875"/>
    </ligand>
</feature>
<evidence type="ECO:0000256" key="7">
    <source>
        <dbReference type="ARBA" id="ARBA00048117"/>
    </source>
</evidence>
<dbReference type="EMBL" id="CP036271">
    <property type="protein sequence ID" value="QDT55399.1"/>
    <property type="molecule type" value="Genomic_DNA"/>
</dbReference>
<evidence type="ECO:0000256" key="6">
    <source>
        <dbReference type="ARBA" id="ARBA00023315"/>
    </source>
</evidence>
<dbReference type="InterPro" id="IPR043129">
    <property type="entry name" value="ATPase_NBD"/>
</dbReference>
<keyword evidence="2 8" id="KW-0808">Transferase</keyword>
<keyword evidence="4 8" id="KW-0479">Metal-binding</keyword>
<evidence type="ECO:0000256" key="2">
    <source>
        <dbReference type="ARBA" id="ARBA00022679"/>
    </source>
</evidence>
<dbReference type="FunFam" id="3.30.420.40:FF:000012">
    <property type="entry name" value="tRNA N6-adenosine threonylcarbamoyltransferase"/>
    <property type="match status" value="1"/>
</dbReference>
<dbReference type="InParanoid" id="A0A517SGZ3"/>
<dbReference type="HAMAP" id="MF_01445">
    <property type="entry name" value="TsaD"/>
    <property type="match status" value="1"/>
</dbReference>
<comment type="caution">
    <text evidence="8">Lacks conserved residue(s) required for the propagation of feature annotation.</text>
</comment>
<dbReference type="PROSITE" id="PS01016">
    <property type="entry name" value="GLYCOPROTEASE"/>
    <property type="match status" value="1"/>
</dbReference>
<feature type="domain" description="Gcp-like" evidence="9">
    <location>
        <begin position="38"/>
        <end position="329"/>
    </location>
</feature>
<dbReference type="InterPro" id="IPR000905">
    <property type="entry name" value="Gcp-like_dom"/>
</dbReference>
<sequence>MDGDAASSATQVDRRDVLLALESSCDETAVAVVDRDRNVLANVVASQDELHRRWGGVVPEVASRAHVERVLPCLDDALKQSGKSLDDVAAVGVVTQPGLVGSLLVGLTAAKTIAWLLDVPLVAVNHIEAHLFACRWAADRDPFPAVGLVVSGGHTNLYDCRTTLDFELLGTTTDDAAGEAFDKAAAVLGLPYPGGPSLQKAALQGNPKAVRFPRTFLNNERLEFSFSGMKTSLLYAAQGQPGSQTPVPPLTPERVADLAASFQEAVVDVLVGKCEQALKATGRMALCVGGGVAANARLRERLEEMTARRKVALWISPREFCTDNAAMAAIAWDLLEAGRVSPLDVDVLPGLVRKR</sequence>
<dbReference type="InterPro" id="IPR022450">
    <property type="entry name" value="TsaD"/>
</dbReference>
<dbReference type="InterPro" id="IPR017861">
    <property type="entry name" value="KAE1/TsaD"/>
</dbReference>
<comment type="function">
    <text evidence="8">Required for the formation of a threonylcarbamoyl group on adenosine at position 37 (t(6)A37) in tRNAs that read codons beginning with adenine. Is involved in the transfer of the threonylcarbamoyl moiety of threonylcarbamoyl-AMP (TC-AMP) to the N6 group of A37, together with TsaE and TsaB. TsaD likely plays a direct catalytic role in this reaction.</text>
</comment>
<keyword evidence="3 8" id="KW-0819">tRNA processing</keyword>